<keyword evidence="3" id="KW-0645">Protease</keyword>
<dbReference type="EMBL" id="AY281354">
    <property type="protein sequence ID" value="AAP58534.1"/>
    <property type="molecule type" value="Genomic_DNA"/>
</dbReference>
<feature type="transmembrane region" description="Helical" evidence="8">
    <location>
        <begin position="289"/>
        <end position="310"/>
    </location>
</feature>
<keyword evidence="6 8" id="KW-1133">Transmembrane helix</keyword>
<keyword evidence="4 8" id="KW-0812">Transmembrane</keyword>
<reference evidence="9" key="1">
    <citation type="journal article" date="2003" name="Mol. Microbiol.">
        <title>Acidobacteria form a coherent but highly diverse group within the bacterial domain: evidence from environmental genomics.</title>
        <authorList>
            <person name="Quaiser A."/>
            <person name="Ochsenreiter T."/>
            <person name="Lanz C."/>
            <person name="Schuster S.C."/>
            <person name="Treusch A.H."/>
            <person name="Eck J."/>
            <person name="Schleper C."/>
        </authorList>
    </citation>
    <scope>NUCLEOTIDE SEQUENCE</scope>
</reference>
<name>Q7X330_9BACT</name>
<evidence type="ECO:0000256" key="3">
    <source>
        <dbReference type="ARBA" id="ARBA00022670"/>
    </source>
</evidence>
<feature type="transmembrane region" description="Helical" evidence="8">
    <location>
        <begin position="12"/>
        <end position="30"/>
    </location>
</feature>
<feature type="transmembrane region" description="Helical" evidence="8">
    <location>
        <begin position="193"/>
        <end position="212"/>
    </location>
</feature>
<evidence type="ECO:0000256" key="8">
    <source>
        <dbReference type="SAM" id="Phobius"/>
    </source>
</evidence>
<evidence type="ECO:0000256" key="2">
    <source>
        <dbReference type="ARBA" id="ARBA00022475"/>
    </source>
</evidence>
<protein>
    <submittedName>
        <fullName evidence="9">Uncharacterized protein</fullName>
    </submittedName>
</protein>
<feature type="transmembrane region" description="Helical" evidence="8">
    <location>
        <begin position="259"/>
        <end position="283"/>
    </location>
</feature>
<evidence type="ECO:0000256" key="1">
    <source>
        <dbReference type="ARBA" id="ARBA00004651"/>
    </source>
</evidence>
<keyword evidence="2" id="KW-1003">Cell membrane</keyword>
<evidence type="ECO:0000256" key="4">
    <source>
        <dbReference type="ARBA" id="ARBA00022692"/>
    </source>
</evidence>
<comment type="subcellular location">
    <subcellularLocation>
        <location evidence="1">Cell membrane</location>
        <topology evidence="1">Multi-pass membrane protein</topology>
    </subcellularLocation>
</comment>
<evidence type="ECO:0000256" key="6">
    <source>
        <dbReference type="ARBA" id="ARBA00022989"/>
    </source>
</evidence>
<organism evidence="9">
    <name type="scientific">uncultured Acidobacteriota bacterium</name>
    <dbReference type="NCBI Taxonomy" id="171953"/>
    <lineage>
        <taxon>Bacteria</taxon>
        <taxon>Pseudomonadati</taxon>
        <taxon>Acidobacteriota</taxon>
        <taxon>environmental samples</taxon>
    </lineage>
</organism>
<feature type="transmembrane region" description="Helical" evidence="8">
    <location>
        <begin position="389"/>
        <end position="407"/>
    </location>
</feature>
<feature type="transmembrane region" description="Helical" evidence="8">
    <location>
        <begin position="317"/>
        <end position="336"/>
    </location>
</feature>
<feature type="transmembrane region" description="Helical" evidence="8">
    <location>
        <begin position="168"/>
        <end position="187"/>
    </location>
</feature>
<sequence>MDRRLTAAHSFILRAATWSLGLFGLLRLQWTESQLLLPVTSLQGALAVRLLGVPAAPVEVTLACSGADAMALCVGAVLAYPVAWPARLAGAGGGVALILALNTVRIGTLMQAAGAPRWFDTLHLYVWPTLLMLAIAGYVLMWMGFADRRERAAPLPAPAGGLRPTGRLVAYTAAFLVLFVAASPYYLASAAVLATAGFIARAAASTLGLVGVSAHATGNVLWTAGGGFVVTQECLATPLIPVYCAAACAYARTWRLPVLAALAMVPLFVVLGLVRLLVVALPASASPLFLVHAFYQLLLAAVIVWAAAVWRHGARAAVPYALAGAAAGVLFVQVAGPLFMQIVSYPAAPPLDDPQGAIAFLPAFQAGLYLAVWLAAFTDTGWPRFATGFAVLAVSQSAGLLALHALGTDAGWTAHVRDVRGWAIAGPLLVVAAAQHRARAQH</sequence>
<keyword evidence="7 8" id="KW-0472">Membrane</keyword>
<dbReference type="GO" id="GO:0006508">
    <property type="term" value="P:proteolysis"/>
    <property type="evidence" value="ECO:0007669"/>
    <property type="project" value="UniProtKB-KW"/>
</dbReference>
<evidence type="ECO:0000256" key="5">
    <source>
        <dbReference type="ARBA" id="ARBA00022801"/>
    </source>
</evidence>
<feature type="transmembrane region" description="Helical" evidence="8">
    <location>
        <begin position="356"/>
        <end position="377"/>
    </location>
</feature>
<proteinExistence type="predicted"/>
<dbReference type="InterPro" id="IPR026392">
    <property type="entry name" value="Exo/Archaeosortase_dom"/>
</dbReference>
<dbReference type="AlphaFoldDB" id="Q7X330"/>
<accession>Q7X330</accession>
<feature type="transmembrane region" description="Helical" evidence="8">
    <location>
        <begin position="125"/>
        <end position="147"/>
    </location>
</feature>
<evidence type="ECO:0000256" key="7">
    <source>
        <dbReference type="ARBA" id="ARBA00023136"/>
    </source>
</evidence>
<keyword evidence="5" id="KW-0378">Hydrolase</keyword>
<dbReference type="GO" id="GO:0005886">
    <property type="term" value="C:plasma membrane"/>
    <property type="evidence" value="ECO:0007669"/>
    <property type="project" value="UniProtKB-SubCell"/>
</dbReference>
<evidence type="ECO:0000313" key="9">
    <source>
        <dbReference type="EMBL" id="AAP58534.1"/>
    </source>
</evidence>
<dbReference type="GO" id="GO:0008233">
    <property type="term" value="F:peptidase activity"/>
    <property type="evidence" value="ECO:0007669"/>
    <property type="project" value="UniProtKB-KW"/>
</dbReference>
<dbReference type="NCBIfam" id="TIGR04178">
    <property type="entry name" value="exo_archaeo"/>
    <property type="match status" value="1"/>
</dbReference>